<dbReference type="PANTHER" id="PTHR43404:SF2">
    <property type="entry name" value="LIPOPOLYSACCHARIDE CHOLINEPHOSPHOTRANSFERASE LICD"/>
    <property type="match status" value="1"/>
</dbReference>
<gene>
    <name evidence="3" type="ORF">Deia_00986</name>
</gene>
<dbReference type="PANTHER" id="PTHR43404">
    <property type="entry name" value="LIPOPOLYSACCHARIDE CHOLINEPHOSPHOTRANSFERASE LICD"/>
    <property type="match status" value="1"/>
</dbReference>
<keyword evidence="1" id="KW-0812">Transmembrane</keyword>
<dbReference type="EMBL" id="CP029077">
    <property type="protein sequence ID" value="QED23770.1"/>
    <property type="molecule type" value="Genomic_DNA"/>
</dbReference>
<reference evidence="3 4" key="1">
    <citation type="journal article" date="2019" name="ISME J.">
        <title>Deianiraea, an extracellular bacterium associated with the ciliate Paramecium, suggests an alternative scenario for the evolution of Rickettsiales.</title>
        <authorList>
            <person name="Castelli M."/>
            <person name="Sabaneyeva E."/>
            <person name="Lanzoni O."/>
            <person name="Lebedeva N."/>
            <person name="Floriano A.M."/>
            <person name="Gaiarsa S."/>
            <person name="Benken K."/>
            <person name="Modeo L."/>
            <person name="Bandi C."/>
            <person name="Potekhin A."/>
            <person name="Sassera D."/>
            <person name="Petroni G."/>
        </authorList>
    </citation>
    <scope>NUCLEOTIDE SEQUENCE [LARGE SCALE GENOMIC DNA]</scope>
    <source>
        <strain evidence="3">CyL4-1</strain>
    </source>
</reference>
<dbReference type="AlphaFoldDB" id="A0A5B8XEU8"/>
<name>A0A5B8XEU8_9RICK</name>
<feature type="transmembrane region" description="Helical" evidence="1">
    <location>
        <begin position="12"/>
        <end position="32"/>
    </location>
</feature>
<accession>A0A5B8XEU8</accession>
<dbReference type="Pfam" id="PF04991">
    <property type="entry name" value="LicD"/>
    <property type="match status" value="1"/>
</dbReference>
<sequence>MKKALSKFACSCSLTSINCPIFKFFLIGYIFFSISHTKQIERKLDKLSANNRVILANITDISKLKPATGITREIQIYHLNLLAKLDKILKANNLSYWADWGTLIGAVRHKGFIPWDDDIDLGMMRKDYEILRSKIKELKTDEISFHVTDIIHVRDEKNDIEIDIFPYDFANKEHFEKQMKERVNFVKYWRKIALTKTMSAKWASEIAKKYETQDSDLIIGGIEYPHEETAIKTYAKSTIFPLKYAQFENIQIPVPNNSDVYLKTKFGNYMSLPSDFGCGMHSSGC</sequence>
<evidence type="ECO:0000256" key="1">
    <source>
        <dbReference type="SAM" id="Phobius"/>
    </source>
</evidence>
<feature type="domain" description="LicD/FKTN/FKRP nucleotidyltransferase" evidence="2">
    <location>
        <begin position="90"/>
        <end position="267"/>
    </location>
</feature>
<dbReference type="RefSeq" id="WP_146821124.1">
    <property type="nucleotide sequence ID" value="NZ_CP029077.1"/>
</dbReference>
<evidence type="ECO:0000259" key="2">
    <source>
        <dbReference type="Pfam" id="PF04991"/>
    </source>
</evidence>
<dbReference type="OrthoDB" id="9786100at2"/>
<dbReference type="InterPro" id="IPR052942">
    <property type="entry name" value="LPS_cholinephosphotransferase"/>
</dbReference>
<proteinExistence type="predicted"/>
<dbReference type="Proteomes" id="UP000321934">
    <property type="component" value="Chromosome"/>
</dbReference>
<keyword evidence="4" id="KW-1185">Reference proteome</keyword>
<protein>
    <submittedName>
        <fullName evidence="3">LicD family protein</fullName>
    </submittedName>
</protein>
<dbReference type="GO" id="GO:0009100">
    <property type="term" value="P:glycoprotein metabolic process"/>
    <property type="evidence" value="ECO:0007669"/>
    <property type="project" value="UniProtKB-ARBA"/>
</dbReference>
<evidence type="ECO:0000313" key="3">
    <source>
        <dbReference type="EMBL" id="QED23770.1"/>
    </source>
</evidence>
<keyword evidence="1" id="KW-0472">Membrane</keyword>
<keyword evidence="1" id="KW-1133">Transmembrane helix</keyword>
<dbReference type="InterPro" id="IPR007074">
    <property type="entry name" value="LicD/FKTN/FKRP_NTP_transf"/>
</dbReference>
<evidence type="ECO:0000313" key="4">
    <source>
        <dbReference type="Proteomes" id="UP000321934"/>
    </source>
</evidence>
<organism evidence="3 4">
    <name type="scientific">Candidatus Deianiraea vastatrix</name>
    <dbReference type="NCBI Taxonomy" id="2163644"/>
    <lineage>
        <taxon>Bacteria</taxon>
        <taxon>Pseudomonadati</taxon>
        <taxon>Pseudomonadota</taxon>
        <taxon>Alphaproteobacteria</taxon>
        <taxon>Rickettsiales</taxon>
        <taxon>Candidatus Deianiraeaceae</taxon>
        <taxon>Candidatus Deianiraea</taxon>
    </lineage>
</organism>